<dbReference type="Pfam" id="PF00144">
    <property type="entry name" value="Beta-lactamase"/>
    <property type="match status" value="1"/>
</dbReference>
<feature type="domain" description="Beta-lactamase-related" evidence="4">
    <location>
        <begin position="42"/>
        <end position="328"/>
    </location>
</feature>
<organism evidence="6 7">
    <name type="scientific">Pedobacter yulinensis</name>
    <dbReference type="NCBI Taxonomy" id="2126353"/>
    <lineage>
        <taxon>Bacteria</taxon>
        <taxon>Pseudomonadati</taxon>
        <taxon>Bacteroidota</taxon>
        <taxon>Sphingobacteriia</taxon>
        <taxon>Sphingobacteriales</taxon>
        <taxon>Sphingobacteriaceae</taxon>
        <taxon>Pedobacter</taxon>
    </lineage>
</organism>
<dbReference type="GO" id="GO:0016787">
    <property type="term" value="F:hydrolase activity"/>
    <property type="evidence" value="ECO:0007669"/>
    <property type="project" value="UniProtKB-KW"/>
</dbReference>
<dbReference type="Gene3D" id="3.40.710.10">
    <property type="entry name" value="DD-peptidase/beta-lactamase superfamily"/>
    <property type="match status" value="1"/>
</dbReference>
<protein>
    <submittedName>
        <fullName evidence="6">Serine hydrolase</fullName>
    </submittedName>
</protein>
<evidence type="ECO:0000256" key="2">
    <source>
        <dbReference type="ARBA" id="ARBA00023136"/>
    </source>
</evidence>
<name>A0A2T3HN88_9SPHI</name>
<dbReference type="GO" id="GO:0016020">
    <property type="term" value="C:membrane"/>
    <property type="evidence" value="ECO:0007669"/>
    <property type="project" value="UniProtKB-SubCell"/>
</dbReference>
<dbReference type="InterPro" id="IPR012338">
    <property type="entry name" value="Beta-lactam/transpept-like"/>
</dbReference>
<accession>A0A2T3HN88</accession>
<feature type="domain" description="Peptidase S12 Pab87-related C-terminal" evidence="5">
    <location>
        <begin position="352"/>
        <end position="431"/>
    </location>
</feature>
<dbReference type="Proteomes" id="UP000240912">
    <property type="component" value="Unassembled WGS sequence"/>
</dbReference>
<keyword evidence="6" id="KW-0378">Hydrolase</keyword>
<keyword evidence="7" id="KW-1185">Reference proteome</keyword>
<dbReference type="InterPro" id="IPR021860">
    <property type="entry name" value="Peptidase_S12_Pab87-rel_C"/>
</dbReference>
<dbReference type="Pfam" id="PF11954">
    <property type="entry name" value="DUF3471"/>
    <property type="match status" value="1"/>
</dbReference>
<evidence type="ECO:0000259" key="5">
    <source>
        <dbReference type="Pfam" id="PF11954"/>
    </source>
</evidence>
<evidence type="ECO:0000256" key="1">
    <source>
        <dbReference type="ARBA" id="ARBA00004370"/>
    </source>
</evidence>
<feature type="chain" id="PRO_5015781024" evidence="3">
    <location>
        <begin position="20"/>
        <end position="443"/>
    </location>
</feature>
<proteinExistence type="predicted"/>
<comment type="subcellular location">
    <subcellularLocation>
        <location evidence="1">Membrane</location>
    </subcellularLocation>
</comment>
<comment type="caution">
    <text evidence="6">The sequence shown here is derived from an EMBL/GenBank/DDBJ whole genome shotgun (WGS) entry which is preliminary data.</text>
</comment>
<evidence type="ECO:0000313" key="6">
    <source>
        <dbReference type="EMBL" id="PST83877.1"/>
    </source>
</evidence>
<dbReference type="EMBL" id="PYLS01000005">
    <property type="protein sequence ID" value="PST83877.1"/>
    <property type="molecule type" value="Genomic_DNA"/>
</dbReference>
<dbReference type="RefSeq" id="WP_107216137.1">
    <property type="nucleotide sequence ID" value="NZ_KZ686269.1"/>
</dbReference>
<reference evidence="6 7" key="1">
    <citation type="submission" date="2018-03" db="EMBL/GenBank/DDBJ databases">
        <authorList>
            <person name="Keele B.F."/>
        </authorList>
    </citation>
    <scope>NUCLEOTIDE SEQUENCE [LARGE SCALE GENOMIC DNA]</scope>
    <source>
        <strain evidence="6 7">YL28-9</strain>
    </source>
</reference>
<dbReference type="AlphaFoldDB" id="A0A2T3HN88"/>
<dbReference type="InterPro" id="IPR050491">
    <property type="entry name" value="AmpC-like"/>
</dbReference>
<dbReference type="OrthoDB" id="9798166at2"/>
<gene>
    <name evidence="6" type="ORF">C7T94_14160</name>
</gene>
<evidence type="ECO:0000259" key="4">
    <source>
        <dbReference type="Pfam" id="PF00144"/>
    </source>
</evidence>
<feature type="signal peptide" evidence="3">
    <location>
        <begin position="1"/>
        <end position="19"/>
    </location>
</feature>
<keyword evidence="3" id="KW-0732">Signal</keyword>
<dbReference type="PANTHER" id="PTHR46825">
    <property type="entry name" value="D-ALANYL-D-ALANINE-CARBOXYPEPTIDASE/ENDOPEPTIDASE AMPH"/>
    <property type="match status" value="1"/>
</dbReference>
<evidence type="ECO:0000256" key="3">
    <source>
        <dbReference type="SAM" id="SignalP"/>
    </source>
</evidence>
<dbReference type="PANTHER" id="PTHR46825:SF11">
    <property type="entry name" value="PENICILLIN-BINDING PROTEIN 4"/>
    <property type="match status" value="1"/>
</dbReference>
<sequence>MKKPYFLSALIFFSLSVDAQSTSKKLEHLMNTYYKLRKFNGTVFITQKGKVLLEKGFGYQNIKSKVPNGPQTIYQIASVTKPFTSTLTLKLVEMNKLQLTDRISKFYPNFPKGDSITVRHLLSHTSGISDHDADTTKKFRQATEEETFIEKVKSRTPDFSPGTDWRYSNSGYIMLGYIIQKVTQMSYYDAIRKYIFKPAGMRQSAFDFAALNSPYKATGYWVFPENDDAEPAKLINYDAPKAAGAIYSTVGDLYKFHKALQSGSLVSHKLLKEAYTPVMLNYGYGWIAEQATNKKMVSHSGDIWGFKAEFARLPEDDVCIIMLSNAEDLDLHSITFKLISILFNQPYQFPAQNKIQLDDATLNSYAGKYELRPGELIEVRADNHRLMATTGTTQEMYAQQKDLFLLDNGRDKRTVTFERDGAGNVISLSFMNGDQKMTCKKVK</sequence>
<dbReference type="SUPFAM" id="SSF56601">
    <property type="entry name" value="beta-lactamase/transpeptidase-like"/>
    <property type="match status" value="1"/>
</dbReference>
<dbReference type="InterPro" id="IPR001466">
    <property type="entry name" value="Beta-lactam-related"/>
</dbReference>
<evidence type="ECO:0000313" key="7">
    <source>
        <dbReference type="Proteomes" id="UP000240912"/>
    </source>
</evidence>
<keyword evidence="2" id="KW-0472">Membrane</keyword>